<dbReference type="PANTHER" id="PTHR30185">
    <property type="entry name" value="CRYPTIC BETA-GLUCOSIDE BGL OPERON ANTITERMINATOR"/>
    <property type="match status" value="1"/>
</dbReference>
<dbReference type="Pfam" id="PF05043">
    <property type="entry name" value="Mga"/>
    <property type="match status" value="1"/>
</dbReference>
<dbReference type="PANTHER" id="PTHR30185:SF18">
    <property type="entry name" value="TRANSCRIPTIONAL REGULATOR MTLR"/>
    <property type="match status" value="1"/>
</dbReference>
<dbReference type="InterPro" id="IPR036388">
    <property type="entry name" value="WH-like_DNA-bd_sf"/>
</dbReference>
<dbReference type="Proteomes" id="UP000234775">
    <property type="component" value="Unassembled WGS sequence"/>
</dbReference>
<keyword evidence="1" id="KW-0805">Transcription regulation</keyword>
<dbReference type="InterPro" id="IPR050661">
    <property type="entry name" value="BglG_antiterminators"/>
</dbReference>
<gene>
    <name evidence="4" type="ORF">CYJ27_04240</name>
</gene>
<keyword evidence="2" id="KW-0804">Transcription</keyword>
<name>A0A2I1K6M1_9LACT</name>
<keyword evidence="5" id="KW-1185">Reference proteome</keyword>
<evidence type="ECO:0000259" key="3">
    <source>
        <dbReference type="Pfam" id="PF05043"/>
    </source>
</evidence>
<evidence type="ECO:0000256" key="2">
    <source>
        <dbReference type="ARBA" id="ARBA00023163"/>
    </source>
</evidence>
<evidence type="ECO:0000256" key="1">
    <source>
        <dbReference type="ARBA" id="ARBA00023015"/>
    </source>
</evidence>
<dbReference type="EMBL" id="PKGZ01000003">
    <property type="protein sequence ID" value="PKY91296.1"/>
    <property type="molecule type" value="Genomic_DNA"/>
</dbReference>
<dbReference type="Gene3D" id="1.10.10.10">
    <property type="entry name" value="Winged helix-like DNA-binding domain superfamily/Winged helix DNA-binding domain"/>
    <property type="match status" value="1"/>
</dbReference>
<dbReference type="InterPro" id="IPR036390">
    <property type="entry name" value="WH_DNA-bd_sf"/>
</dbReference>
<evidence type="ECO:0000313" key="4">
    <source>
        <dbReference type="EMBL" id="PKY91296.1"/>
    </source>
</evidence>
<protein>
    <recommendedName>
        <fullName evidence="3">Mga helix-turn-helix domain-containing protein</fullName>
    </recommendedName>
</protein>
<reference evidence="4 5" key="1">
    <citation type="submission" date="2017-12" db="EMBL/GenBank/DDBJ databases">
        <title>Phylogenetic diversity of female urinary microbiome.</title>
        <authorList>
            <person name="Thomas-White K."/>
            <person name="Wolfe A.J."/>
        </authorList>
    </citation>
    <scope>NUCLEOTIDE SEQUENCE [LARGE SCALE GENOMIC DNA]</scope>
    <source>
        <strain evidence="4 5">UMB0844</strain>
    </source>
</reference>
<dbReference type="SUPFAM" id="SSF46785">
    <property type="entry name" value="Winged helix' DNA-binding domain"/>
    <property type="match status" value="1"/>
</dbReference>
<dbReference type="AlphaFoldDB" id="A0A2I1K6M1"/>
<organism evidence="4 5">
    <name type="scientific">Aerococcus christensenii</name>
    <dbReference type="NCBI Taxonomy" id="87541"/>
    <lineage>
        <taxon>Bacteria</taxon>
        <taxon>Bacillati</taxon>
        <taxon>Bacillota</taxon>
        <taxon>Bacilli</taxon>
        <taxon>Lactobacillales</taxon>
        <taxon>Aerococcaceae</taxon>
        <taxon>Aerococcus</taxon>
    </lineage>
</organism>
<feature type="domain" description="Mga helix-turn-helix" evidence="3">
    <location>
        <begin position="79"/>
        <end position="160"/>
    </location>
</feature>
<comment type="caution">
    <text evidence="4">The sequence shown here is derived from an EMBL/GenBank/DDBJ whole genome shotgun (WGS) entry which is preliminary data.</text>
</comment>
<evidence type="ECO:0000313" key="5">
    <source>
        <dbReference type="Proteomes" id="UP000234775"/>
    </source>
</evidence>
<accession>A0A2I1K6M1</accession>
<proteinExistence type="predicted"/>
<sequence length="472" mass="55588">MRHVMQVKVLFDRNEACLYDLLAYLKEEKEGVARRELLQVLQISPQTFWKYCQQFNDYHQGKMWEEKEKVHLHLPAHLQWQDVVASFTQDSIRMKILRLFLTHSKLSKWQLAQKLMVSEATVSRQLKHLNHSLQPIGIQLWNGELQGPEHWIRYFYFEFYRQTLAPKDLMSLLQAQGMYDQLYLFEGITQRTFHPKQKMELALWLYISQWRGQANSRDFSALKGALAPYEVSEIYRYLYQSLLHYLTKFATNVDQGEVGVLIAFLMARGLLSDSLNEKFLGYGGPLTEATQWVLKGMKESLSDLNLPLQTAPLAYSSHLMARLYFFGPIFLEESPYDKKGQPPIEAKRLIAEVCQNLFHQELKEKQVTYYVDQLSQLWAYYRVEPIPTYRIGVCLGGPPLIRSLQMRYLSQKLRKPDQFLLEAYRENHSDDYDVLISDYYLQSVDKPVFYLKDQKIEKDLEDLKAFLKGLAE</sequence>
<dbReference type="InterPro" id="IPR007737">
    <property type="entry name" value="Mga_HTH"/>
</dbReference>